<dbReference type="EC" id="3.1.-.-" evidence="10"/>
<dbReference type="NCBIfam" id="TIGR03639">
    <property type="entry name" value="cas1_NMENI"/>
    <property type="match status" value="1"/>
</dbReference>
<feature type="binding site" evidence="10">
    <location>
        <position position="147"/>
    </location>
    <ligand>
        <name>Mn(2+)</name>
        <dbReference type="ChEBI" id="CHEBI:29035"/>
    </ligand>
</feature>
<dbReference type="Gene3D" id="1.20.120.920">
    <property type="entry name" value="CRISPR-associated endonuclease Cas1, C-terminal domain"/>
    <property type="match status" value="1"/>
</dbReference>
<comment type="function">
    <text evidence="10">CRISPR (clustered regularly interspaced short palindromic repeat), is an adaptive immune system that provides protection against mobile genetic elements (viruses, transposable elements and conjugative plasmids). CRISPR clusters contain spacers, sequences complementary to antecedent mobile elements, and target invading nucleic acids. CRISPR clusters are transcribed and processed into CRISPR RNA (crRNA). Acts as a dsDNA endonuclease. Involved in the integration of spacer DNA into the CRISPR cassette.</text>
</comment>
<keyword evidence="12" id="KW-1185">Reference proteome</keyword>
<evidence type="ECO:0000256" key="10">
    <source>
        <dbReference type="HAMAP-Rule" id="MF_01470"/>
    </source>
</evidence>
<keyword evidence="4 10" id="KW-0378">Hydrolase</keyword>
<feature type="binding site" evidence="10">
    <location>
        <position position="203"/>
    </location>
    <ligand>
        <name>Mn(2+)</name>
        <dbReference type="ChEBI" id="CHEBI:29035"/>
    </ligand>
</feature>
<comment type="subunit">
    <text evidence="9 10">Homodimer, forms a heterotetramer with a Cas2 homodimer.</text>
</comment>
<name>F2B8J9_9NEIS</name>
<evidence type="ECO:0000256" key="7">
    <source>
        <dbReference type="ARBA" id="ARBA00023125"/>
    </source>
</evidence>
<keyword evidence="8 10" id="KW-0464">Manganese</keyword>
<accession>F2B8J9</accession>
<dbReference type="NCBIfam" id="TIGR00287">
    <property type="entry name" value="cas1"/>
    <property type="match status" value="1"/>
</dbReference>
<keyword evidence="2 10" id="KW-0479">Metal-binding</keyword>
<evidence type="ECO:0000256" key="6">
    <source>
        <dbReference type="ARBA" id="ARBA00023118"/>
    </source>
</evidence>
<dbReference type="PANTHER" id="PTHR34353">
    <property type="entry name" value="CRISPR-ASSOCIATED ENDONUCLEASE CAS1 1"/>
    <property type="match status" value="1"/>
</dbReference>
<keyword evidence="6 10" id="KW-0051">Antiviral defense</keyword>
<dbReference type="RefSeq" id="WP_007341034.1">
    <property type="nucleotide sequence ID" value="NZ_GL878494.1"/>
</dbReference>
<feature type="binding site" evidence="10">
    <location>
        <position position="218"/>
    </location>
    <ligand>
        <name>Mn(2+)</name>
        <dbReference type="ChEBI" id="CHEBI:29035"/>
    </ligand>
</feature>
<evidence type="ECO:0000256" key="4">
    <source>
        <dbReference type="ARBA" id="ARBA00022801"/>
    </source>
</evidence>
<evidence type="ECO:0000256" key="3">
    <source>
        <dbReference type="ARBA" id="ARBA00022759"/>
    </source>
</evidence>
<keyword evidence="3 10" id="KW-0255">Endonuclease</keyword>
<dbReference type="InterPro" id="IPR002729">
    <property type="entry name" value="CRISPR-assoc_Cas1"/>
</dbReference>
<dbReference type="InterPro" id="IPR050646">
    <property type="entry name" value="Cas1"/>
</dbReference>
<dbReference type="GO" id="GO:0004520">
    <property type="term" value="F:DNA endonuclease activity"/>
    <property type="evidence" value="ECO:0007669"/>
    <property type="project" value="InterPro"/>
</dbReference>
<dbReference type="InterPro" id="IPR042206">
    <property type="entry name" value="CRISPR-assoc_Cas1_C"/>
</dbReference>
<keyword evidence="5 10" id="KW-0460">Magnesium</keyword>
<sequence length="304" mass="34399">MTWRSILISKPARLSLQQRHLLIEQDEAIPVPLEDIAVIVVEAREVVLTAPLLSALAQYGVTLLTCDEQFLPCGQWLPFAQYHRSLKILRLQIDMSLPQKKQLWQQIVKQKIRNQAWVLNESGNDIAAGRLNAMAEGVKSGDKGYAESHAAALYFSVLFGDEFTRGSDNMINACLNYGYSVIRSAVARSLTAYGFHPALGLQHRSELNPFNLADDFIEPYRQIVDWLVCGMWTEGRLKETELTTTMKQQLISLLHHQILLDDKIYAVLAAIDRTVQSFQAALSESGSKILKLPQMQELKVHYYE</sequence>
<dbReference type="Proteomes" id="UP000004105">
    <property type="component" value="Unassembled WGS sequence"/>
</dbReference>
<evidence type="ECO:0000313" key="11">
    <source>
        <dbReference type="EMBL" id="EGF12230.1"/>
    </source>
</evidence>
<evidence type="ECO:0000256" key="8">
    <source>
        <dbReference type="ARBA" id="ARBA00023211"/>
    </source>
</evidence>
<dbReference type="GO" id="GO:0016787">
    <property type="term" value="F:hydrolase activity"/>
    <property type="evidence" value="ECO:0007669"/>
    <property type="project" value="UniProtKB-KW"/>
</dbReference>
<keyword evidence="1 10" id="KW-0540">Nuclease</keyword>
<evidence type="ECO:0000256" key="9">
    <source>
        <dbReference type="ARBA" id="ARBA00038592"/>
    </source>
</evidence>
<evidence type="ECO:0000256" key="5">
    <source>
        <dbReference type="ARBA" id="ARBA00022842"/>
    </source>
</evidence>
<dbReference type="GO" id="GO:0051607">
    <property type="term" value="P:defense response to virus"/>
    <property type="evidence" value="ECO:0007669"/>
    <property type="project" value="UniProtKB-UniRule"/>
</dbReference>
<organism evidence="11 12">
    <name type="scientific">Neisseria bacilliformis ATCC BAA-1200</name>
    <dbReference type="NCBI Taxonomy" id="888742"/>
    <lineage>
        <taxon>Bacteria</taxon>
        <taxon>Pseudomonadati</taxon>
        <taxon>Pseudomonadota</taxon>
        <taxon>Betaproteobacteria</taxon>
        <taxon>Neisseriales</taxon>
        <taxon>Neisseriaceae</taxon>
        <taxon>Neisseria</taxon>
    </lineage>
</organism>
<dbReference type="CDD" id="cd09720">
    <property type="entry name" value="Cas1_II"/>
    <property type="match status" value="1"/>
</dbReference>
<comment type="cofactor">
    <cofactor evidence="10">
        <name>Mg(2+)</name>
        <dbReference type="ChEBI" id="CHEBI:18420"/>
    </cofactor>
    <cofactor evidence="10">
        <name>Mn(2+)</name>
        <dbReference type="ChEBI" id="CHEBI:29035"/>
    </cofactor>
</comment>
<comment type="caution">
    <text evidence="11">The sequence shown here is derived from an EMBL/GenBank/DDBJ whole genome shotgun (WGS) entry which is preliminary data.</text>
</comment>
<dbReference type="HAMAP" id="MF_01470">
    <property type="entry name" value="Cas1"/>
    <property type="match status" value="1"/>
</dbReference>
<comment type="similarity">
    <text evidence="10">Belongs to the CRISPR-associated endonuclease Cas1 family.</text>
</comment>
<proteinExistence type="inferred from homology"/>
<dbReference type="AlphaFoldDB" id="F2B8J9"/>
<dbReference type="GO" id="GO:0046872">
    <property type="term" value="F:metal ion binding"/>
    <property type="evidence" value="ECO:0007669"/>
    <property type="project" value="UniProtKB-UniRule"/>
</dbReference>
<gene>
    <name evidence="10 11" type="primary">cas1</name>
    <name evidence="11" type="ORF">HMPREF9123_0019</name>
</gene>
<dbReference type="OrthoDB" id="9803119at2"/>
<reference evidence="11 12" key="1">
    <citation type="submission" date="2011-02" db="EMBL/GenBank/DDBJ databases">
        <authorList>
            <person name="Muzny D."/>
            <person name="Qin X."/>
            <person name="Deng J."/>
            <person name="Jiang H."/>
            <person name="Liu Y."/>
            <person name="Qu J."/>
            <person name="Song X.-Z."/>
            <person name="Zhang L."/>
            <person name="Thornton R."/>
            <person name="Coyle M."/>
            <person name="Francisco L."/>
            <person name="Jackson L."/>
            <person name="Javaid M."/>
            <person name="Korchina V."/>
            <person name="Kovar C."/>
            <person name="Mata R."/>
            <person name="Mathew T."/>
            <person name="Ngo R."/>
            <person name="Nguyen L."/>
            <person name="Nguyen N."/>
            <person name="Okwuonu G."/>
            <person name="Ongeri F."/>
            <person name="Pham C."/>
            <person name="Simmons D."/>
            <person name="Wilczek-Boney K."/>
            <person name="Hale W."/>
            <person name="Jakkamsetti A."/>
            <person name="Pham P."/>
            <person name="Ruth R."/>
            <person name="San Lucas F."/>
            <person name="Warren J."/>
            <person name="Zhang J."/>
            <person name="Zhao Z."/>
            <person name="Zhou C."/>
            <person name="Zhu D."/>
            <person name="Lee S."/>
            <person name="Bess C."/>
            <person name="Blankenburg K."/>
            <person name="Forbes L."/>
            <person name="Fu Q."/>
            <person name="Gubbala S."/>
            <person name="Hirani K."/>
            <person name="Jayaseelan J.C."/>
            <person name="Lara F."/>
            <person name="Munidasa M."/>
            <person name="Palculict T."/>
            <person name="Patil S."/>
            <person name="Pu L.-L."/>
            <person name="Saada N."/>
            <person name="Tang L."/>
            <person name="Weissenberger G."/>
            <person name="Zhu Y."/>
            <person name="Hemphill L."/>
            <person name="Shang Y."/>
            <person name="Youmans B."/>
            <person name="Ayvaz T."/>
            <person name="Ross M."/>
            <person name="Santibanez J."/>
            <person name="Aqrawi P."/>
            <person name="Gross S."/>
            <person name="Joshi V."/>
            <person name="Fowler G."/>
            <person name="Nazareth L."/>
            <person name="Reid J."/>
            <person name="Worley K."/>
            <person name="Petrosino J."/>
            <person name="Highlander S."/>
            <person name="Gibbs R."/>
        </authorList>
    </citation>
    <scope>NUCLEOTIDE SEQUENCE [LARGE SCALE GENOMIC DNA]</scope>
    <source>
        <strain evidence="11 12">ATCC BAA-1200</strain>
    </source>
</reference>
<protein>
    <recommendedName>
        <fullName evidence="10">CRISPR-associated endonuclease Cas1</fullName>
        <ecNumber evidence="10">3.1.-.-</ecNumber>
    </recommendedName>
</protein>
<dbReference type="GO" id="GO:0003677">
    <property type="term" value="F:DNA binding"/>
    <property type="evidence" value="ECO:0007669"/>
    <property type="project" value="UniProtKB-KW"/>
</dbReference>
<dbReference type="InterPro" id="IPR019855">
    <property type="entry name" value="CRISPR-assoc_Cas1_NMENI"/>
</dbReference>
<evidence type="ECO:0000313" key="12">
    <source>
        <dbReference type="Proteomes" id="UP000004105"/>
    </source>
</evidence>
<keyword evidence="7 10" id="KW-0238">DNA-binding</keyword>
<dbReference type="PANTHER" id="PTHR34353:SF2">
    <property type="entry name" value="CRISPR-ASSOCIATED ENDONUCLEASE CAS1 1"/>
    <property type="match status" value="1"/>
</dbReference>
<dbReference type="HOGENOM" id="CLU_055263_1_0_4"/>
<evidence type="ECO:0000256" key="1">
    <source>
        <dbReference type="ARBA" id="ARBA00022722"/>
    </source>
</evidence>
<dbReference type="EMBL" id="AFAY01000002">
    <property type="protein sequence ID" value="EGF12230.1"/>
    <property type="molecule type" value="Genomic_DNA"/>
</dbReference>
<evidence type="ECO:0000256" key="2">
    <source>
        <dbReference type="ARBA" id="ARBA00022723"/>
    </source>
</evidence>
<dbReference type="GO" id="GO:0043571">
    <property type="term" value="P:maintenance of CRISPR repeat elements"/>
    <property type="evidence" value="ECO:0007669"/>
    <property type="project" value="UniProtKB-UniRule"/>
</dbReference>
<dbReference type="Pfam" id="PF01867">
    <property type="entry name" value="Cas_Cas1"/>
    <property type="match status" value="1"/>
</dbReference>